<reference evidence="1 2" key="1">
    <citation type="submission" date="2018-06" db="EMBL/GenBank/DDBJ databases">
        <authorList>
            <consortium name="Pathogen Informatics"/>
            <person name="Doyle S."/>
        </authorList>
    </citation>
    <scope>NUCLEOTIDE SEQUENCE [LARGE SCALE GENOMIC DNA]</scope>
    <source>
        <strain evidence="1 2">NCTC11807</strain>
    </source>
</reference>
<accession>A0A380H6L1</accession>
<proteinExistence type="predicted"/>
<keyword evidence="2" id="KW-1185">Reference proteome</keyword>
<evidence type="ECO:0000313" key="2">
    <source>
        <dbReference type="Proteomes" id="UP000255425"/>
    </source>
</evidence>
<sequence>MNYSENASIKLSRILEVFDEEMNRYIKLQEMRLEADKDVLRRNYLKQPARIKGDEST</sequence>
<protein>
    <submittedName>
        <fullName evidence="1">Cytosolic protein</fullName>
    </submittedName>
</protein>
<gene>
    <name evidence="1" type="ORF">NCTC11807_01596</name>
</gene>
<dbReference type="EMBL" id="UHDZ01000001">
    <property type="protein sequence ID" value="SUM71835.1"/>
    <property type="molecule type" value="Genomic_DNA"/>
</dbReference>
<name>A0A380H6L1_9STAP</name>
<dbReference type="AlphaFoldDB" id="A0A380H6L1"/>
<organism evidence="1 2">
    <name type="scientific">Staphylococcus saccharolyticus</name>
    <dbReference type="NCBI Taxonomy" id="33028"/>
    <lineage>
        <taxon>Bacteria</taxon>
        <taxon>Bacillati</taxon>
        <taxon>Bacillota</taxon>
        <taxon>Bacilli</taxon>
        <taxon>Bacillales</taxon>
        <taxon>Staphylococcaceae</taxon>
        <taxon>Staphylococcus</taxon>
    </lineage>
</organism>
<dbReference type="Proteomes" id="UP000255425">
    <property type="component" value="Unassembled WGS sequence"/>
</dbReference>
<evidence type="ECO:0000313" key="1">
    <source>
        <dbReference type="EMBL" id="SUM71835.1"/>
    </source>
</evidence>